<protein>
    <submittedName>
        <fullName evidence="2">Uncharacterized protein</fullName>
    </submittedName>
</protein>
<feature type="region of interest" description="Disordered" evidence="1">
    <location>
        <begin position="35"/>
        <end position="63"/>
    </location>
</feature>
<comment type="caution">
    <text evidence="2">The sequence shown here is derived from an EMBL/GenBank/DDBJ whole genome shotgun (WGS) entry which is preliminary data.</text>
</comment>
<dbReference type="EMBL" id="JACHJI010000005">
    <property type="protein sequence ID" value="MBB4899202.1"/>
    <property type="molecule type" value="Genomic_DNA"/>
</dbReference>
<sequence length="63" mass="6997">MTTFLYRIGRWASRRRRLVGGLRLGVLVPAVAAGTRTPAREEEDLSTPGTESQKVFGLPGERR</sequence>
<organism evidence="2 3">
    <name type="scientific">Streptomyces griseomycini</name>
    <dbReference type="NCBI Taxonomy" id="66895"/>
    <lineage>
        <taxon>Bacteria</taxon>
        <taxon>Bacillati</taxon>
        <taxon>Actinomycetota</taxon>
        <taxon>Actinomycetes</taxon>
        <taxon>Kitasatosporales</taxon>
        <taxon>Streptomycetaceae</taxon>
        <taxon>Streptomyces</taxon>
    </lineage>
</organism>
<reference evidence="2 3" key="1">
    <citation type="submission" date="2020-08" db="EMBL/GenBank/DDBJ databases">
        <title>Genomic Encyclopedia of Type Strains, Phase III (KMG-III): the genomes of soil and plant-associated and newly described type strains.</title>
        <authorList>
            <person name="Whitman W."/>
        </authorList>
    </citation>
    <scope>NUCLEOTIDE SEQUENCE [LARGE SCALE GENOMIC DNA]</scope>
    <source>
        <strain evidence="2 3">CECT 3273</strain>
    </source>
</reference>
<name>A0A7W7LZI4_9ACTN</name>
<dbReference type="RefSeq" id="WP_229889860.1">
    <property type="nucleotide sequence ID" value="NZ_BMTI01000006.1"/>
</dbReference>
<evidence type="ECO:0000313" key="2">
    <source>
        <dbReference type="EMBL" id="MBB4899202.1"/>
    </source>
</evidence>
<dbReference type="Proteomes" id="UP000579523">
    <property type="component" value="Unassembled WGS sequence"/>
</dbReference>
<dbReference type="AlphaFoldDB" id="A0A7W7LZI4"/>
<gene>
    <name evidence="2" type="ORF">FHS37_003262</name>
</gene>
<evidence type="ECO:0000256" key="1">
    <source>
        <dbReference type="SAM" id="MobiDB-lite"/>
    </source>
</evidence>
<evidence type="ECO:0000313" key="3">
    <source>
        <dbReference type="Proteomes" id="UP000579523"/>
    </source>
</evidence>
<accession>A0A7W7LZI4</accession>
<proteinExistence type="predicted"/>
<keyword evidence="3" id="KW-1185">Reference proteome</keyword>